<dbReference type="Pfam" id="PF05975">
    <property type="entry name" value="EcsB"/>
    <property type="match status" value="2"/>
</dbReference>
<reference evidence="2 3" key="1">
    <citation type="submission" date="2020-08" db="EMBL/GenBank/DDBJ databases">
        <title>Genome sequence of Weissella diestrammenae KACC 16890T.</title>
        <authorList>
            <person name="Hyun D.-W."/>
            <person name="Bae J.-W."/>
        </authorList>
    </citation>
    <scope>NUCLEOTIDE SEQUENCE [LARGE SCALE GENOMIC DNA]</scope>
    <source>
        <strain evidence="2 3">KACC 16890</strain>
    </source>
</reference>
<feature type="transmembrane region" description="Helical" evidence="1">
    <location>
        <begin position="126"/>
        <end position="148"/>
    </location>
</feature>
<proteinExistence type="predicted"/>
<keyword evidence="1" id="KW-0472">Membrane</keyword>
<evidence type="ECO:0000313" key="2">
    <source>
        <dbReference type="EMBL" id="QNN75133.1"/>
    </source>
</evidence>
<keyword evidence="1" id="KW-1133">Transmembrane helix</keyword>
<name>A0A7G9T4V8_9LACO</name>
<dbReference type="GO" id="GO:0016020">
    <property type="term" value="C:membrane"/>
    <property type="evidence" value="ECO:0007669"/>
    <property type="project" value="InterPro"/>
</dbReference>
<evidence type="ECO:0000313" key="3">
    <source>
        <dbReference type="Proteomes" id="UP000515800"/>
    </source>
</evidence>
<keyword evidence="1" id="KW-0812">Transmembrane</keyword>
<gene>
    <name evidence="2" type="ORF">H9L19_07115</name>
</gene>
<evidence type="ECO:0000256" key="1">
    <source>
        <dbReference type="SAM" id="Phobius"/>
    </source>
</evidence>
<dbReference type="RefSeq" id="WP_187528968.1">
    <property type="nucleotide sequence ID" value="NZ_CP060724.1"/>
</dbReference>
<feature type="transmembrane region" description="Helical" evidence="1">
    <location>
        <begin position="50"/>
        <end position="70"/>
    </location>
</feature>
<dbReference type="KEGG" id="wdi:H9L19_07115"/>
<feature type="transmembrane region" description="Helical" evidence="1">
    <location>
        <begin position="229"/>
        <end position="249"/>
    </location>
</feature>
<feature type="transmembrane region" description="Helical" evidence="1">
    <location>
        <begin position="295"/>
        <end position="316"/>
    </location>
</feature>
<feature type="transmembrane region" description="Helical" evidence="1">
    <location>
        <begin position="322"/>
        <end position="339"/>
    </location>
</feature>
<organism evidence="2 3">
    <name type="scientific">Weissella diestrammenae</name>
    <dbReference type="NCBI Taxonomy" id="1162633"/>
    <lineage>
        <taxon>Bacteria</taxon>
        <taxon>Bacillati</taxon>
        <taxon>Bacillota</taxon>
        <taxon>Bacilli</taxon>
        <taxon>Lactobacillales</taxon>
        <taxon>Lactobacillaceae</taxon>
        <taxon>Weissella</taxon>
    </lineage>
</organism>
<feature type="transmembrane region" description="Helical" evidence="1">
    <location>
        <begin position="103"/>
        <end position="120"/>
    </location>
</feature>
<dbReference type="EMBL" id="CP060724">
    <property type="protein sequence ID" value="QNN75133.1"/>
    <property type="molecule type" value="Genomic_DNA"/>
</dbReference>
<feature type="transmembrane region" description="Helical" evidence="1">
    <location>
        <begin position="255"/>
        <end position="274"/>
    </location>
</feature>
<protein>
    <submittedName>
        <fullName evidence="2">ABC transporter permease</fullName>
    </submittedName>
</protein>
<sequence length="355" mass="41051">MNSFFRSRLSKQWQRYFMLGRYVFNDHAILAMLIALGGAAMAYQRLLTTLAVNGWTQSLFAVVLGLTLLVNRQPANFLLPADPIYLLADEQKIRDLVRQGTRYSLFIAGIVEFFLLLLLWPMMMHLYAFSTLVCLAFSGGIVLIKVYLMWQRAVHLMQFGQGRDGAENLVNWSSLVESENNRRATVDSFFNAFIDLHGAGNQIKQRQWLEKIIRPQRGNLLQLTFLRHVVFLNVWATISSVSLLLAILTQHWVRFGLLTVFIYLLAIQLIPIARQHDQIVFQRLYPTTSKERERQYIRTTAPWLWAIALLDIIVMIFTHGALLELIALVVVTIVLSLLYPKYQLNRRRNINALKK</sequence>
<keyword evidence="3" id="KW-1185">Reference proteome</keyword>
<dbReference type="Proteomes" id="UP000515800">
    <property type="component" value="Chromosome"/>
</dbReference>
<accession>A0A7G9T4V8</accession>
<dbReference type="AlphaFoldDB" id="A0A7G9T4V8"/>
<feature type="transmembrane region" description="Helical" evidence="1">
    <location>
        <begin position="21"/>
        <end position="44"/>
    </location>
</feature>
<dbReference type="InterPro" id="IPR010288">
    <property type="entry name" value="EcsB_ABC"/>
</dbReference>